<dbReference type="InterPro" id="IPR051496">
    <property type="entry name" value="H-rev107_PLA/AT"/>
</dbReference>
<feature type="domain" description="LRAT" evidence="6">
    <location>
        <begin position="31"/>
        <end position="144"/>
    </location>
</feature>
<keyword evidence="5" id="KW-1133">Transmembrane helix</keyword>
<reference evidence="7" key="2">
    <citation type="submission" date="2025-09" db="UniProtKB">
        <authorList>
            <consortium name="Ensembl"/>
        </authorList>
    </citation>
    <scope>IDENTIFICATION</scope>
</reference>
<comment type="similarity">
    <text evidence="1">Belongs to the H-rev107 family.</text>
</comment>
<dbReference type="Proteomes" id="UP000264800">
    <property type="component" value="Unplaced"/>
</dbReference>
<dbReference type="GO" id="GO:0070292">
    <property type="term" value="P:N-acylphosphatidylethanolamine metabolic process"/>
    <property type="evidence" value="ECO:0007669"/>
    <property type="project" value="TreeGrafter"/>
</dbReference>
<dbReference type="GO" id="GO:0008970">
    <property type="term" value="F:phospholipase A1 activity"/>
    <property type="evidence" value="ECO:0007669"/>
    <property type="project" value="TreeGrafter"/>
</dbReference>
<evidence type="ECO:0000259" key="6">
    <source>
        <dbReference type="PROSITE" id="PS51934"/>
    </source>
</evidence>
<evidence type="ECO:0000313" key="7">
    <source>
        <dbReference type="Ensembl" id="ENSKMAP00000014282.1"/>
    </source>
</evidence>
<dbReference type="Gene3D" id="3.90.1720.10">
    <property type="entry name" value="endopeptidase domain like (from Nostoc punctiforme)"/>
    <property type="match status" value="1"/>
</dbReference>
<dbReference type="KEGG" id="kmr:108245852"/>
<feature type="transmembrane region" description="Helical" evidence="5">
    <location>
        <begin position="152"/>
        <end position="175"/>
    </location>
</feature>
<keyword evidence="3" id="KW-0378">Hydrolase</keyword>
<dbReference type="GO" id="GO:0016410">
    <property type="term" value="F:N-acyltransferase activity"/>
    <property type="evidence" value="ECO:0007669"/>
    <property type="project" value="TreeGrafter"/>
</dbReference>
<sequence>MSFISFRALGRDIVERFTDMDGKEPKPGDLIQVFRGILYKHWAVYVGLGNVVHFGADGSAPGSSLVPASGQKSGVVMEKLKDVVNGDKWKINNYLDKKYKPRCTNEIVKDACKLVGSGLEYDVLNYNCEHFATELRYGKPESRQAYEARAGFLEGVLEATGAIIAVAAVAVIGIMKS</sequence>
<dbReference type="OMA" id="IMEDLFW"/>
<evidence type="ECO:0000256" key="2">
    <source>
        <dbReference type="ARBA" id="ARBA00022679"/>
    </source>
</evidence>
<proteinExistence type="inferred from homology"/>
<evidence type="ECO:0000256" key="4">
    <source>
        <dbReference type="ARBA" id="ARBA00023098"/>
    </source>
</evidence>
<dbReference type="RefSeq" id="XP_037832443.1">
    <property type="nucleotide sequence ID" value="XM_037976515.1"/>
</dbReference>
<dbReference type="RefSeq" id="XP_017288575.1">
    <property type="nucleotide sequence ID" value="XM_017433086.3"/>
</dbReference>
<name>A0A3Q3FNM9_KRYMA</name>
<evidence type="ECO:0000256" key="1">
    <source>
        <dbReference type="ARBA" id="ARBA00007824"/>
    </source>
</evidence>
<dbReference type="GO" id="GO:0005737">
    <property type="term" value="C:cytoplasm"/>
    <property type="evidence" value="ECO:0007669"/>
    <property type="project" value="TreeGrafter"/>
</dbReference>
<dbReference type="GO" id="GO:0004623">
    <property type="term" value="F:phospholipase A2 activity"/>
    <property type="evidence" value="ECO:0007669"/>
    <property type="project" value="TreeGrafter"/>
</dbReference>
<dbReference type="InterPro" id="IPR007053">
    <property type="entry name" value="LRAT_dom"/>
</dbReference>
<dbReference type="PANTHER" id="PTHR13943">
    <property type="entry name" value="HRAS-LIKE SUPPRESSOR - RELATED"/>
    <property type="match status" value="1"/>
</dbReference>
<evidence type="ECO:0000313" key="8">
    <source>
        <dbReference type="Proteomes" id="UP000264800"/>
    </source>
</evidence>
<organism evidence="7 8">
    <name type="scientific">Kryptolebias marmoratus</name>
    <name type="common">Mangrove killifish</name>
    <name type="synonym">Rivulus marmoratus</name>
    <dbReference type="NCBI Taxonomy" id="37003"/>
    <lineage>
        <taxon>Eukaryota</taxon>
        <taxon>Metazoa</taxon>
        <taxon>Chordata</taxon>
        <taxon>Craniata</taxon>
        <taxon>Vertebrata</taxon>
        <taxon>Euteleostomi</taxon>
        <taxon>Actinopterygii</taxon>
        <taxon>Neopterygii</taxon>
        <taxon>Teleostei</taxon>
        <taxon>Neoteleostei</taxon>
        <taxon>Acanthomorphata</taxon>
        <taxon>Ovalentaria</taxon>
        <taxon>Atherinomorphae</taxon>
        <taxon>Cyprinodontiformes</taxon>
        <taxon>Rivulidae</taxon>
        <taxon>Kryptolebias</taxon>
    </lineage>
</organism>
<evidence type="ECO:0000256" key="5">
    <source>
        <dbReference type="SAM" id="Phobius"/>
    </source>
</evidence>
<keyword evidence="5" id="KW-0812">Transmembrane</keyword>
<evidence type="ECO:0000256" key="3">
    <source>
        <dbReference type="ARBA" id="ARBA00022801"/>
    </source>
</evidence>
<protein>
    <submittedName>
        <fullName evidence="7">HRAS-like suppressor 3</fullName>
    </submittedName>
</protein>
<dbReference type="GeneTree" id="ENSGT00940000162660"/>
<dbReference type="STRING" id="37003.ENSKMAP00000014282"/>
<keyword evidence="8" id="KW-1185">Reference proteome</keyword>
<keyword evidence="4" id="KW-0443">Lipid metabolism</keyword>
<dbReference type="PANTHER" id="PTHR13943:SF31">
    <property type="entry name" value="PHOSPHOLIPASE A AND ACYLTRANSFERASE 3"/>
    <property type="match status" value="1"/>
</dbReference>
<dbReference type="OrthoDB" id="421951at2759"/>
<accession>A0A3Q3FNM9</accession>
<dbReference type="Pfam" id="PF04970">
    <property type="entry name" value="LRAT"/>
    <property type="match status" value="1"/>
</dbReference>
<keyword evidence="2" id="KW-0808">Transferase</keyword>
<dbReference type="Ensembl" id="ENSKMAT00000014494.1">
    <property type="protein sequence ID" value="ENSKMAP00000014282.1"/>
    <property type="gene ID" value="ENSKMAG00000010714.1"/>
</dbReference>
<keyword evidence="5" id="KW-0472">Membrane</keyword>
<dbReference type="GeneID" id="108245852"/>
<dbReference type="AlphaFoldDB" id="A0A3Q3FNM9"/>
<reference evidence="7" key="1">
    <citation type="submission" date="2025-08" db="UniProtKB">
        <authorList>
            <consortium name="Ensembl"/>
        </authorList>
    </citation>
    <scope>IDENTIFICATION</scope>
</reference>
<dbReference type="PROSITE" id="PS51934">
    <property type="entry name" value="LRAT"/>
    <property type="match status" value="1"/>
</dbReference>